<protein>
    <submittedName>
        <fullName evidence="1">Uncharacterized protein</fullName>
    </submittedName>
</protein>
<name>A0ABY7E7P9_MYAAR</name>
<sequence>ILTDILCKEFPTGHPSDDVTIATLPSARPLFPECARQCRAMDMTVEIHSMLLEVTSFTQ</sequence>
<organism evidence="1 2">
    <name type="scientific">Mya arenaria</name>
    <name type="common">Soft-shell clam</name>
    <dbReference type="NCBI Taxonomy" id="6604"/>
    <lineage>
        <taxon>Eukaryota</taxon>
        <taxon>Metazoa</taxon>
        <taxon>Spiralia</taxon>
        <taxon>Lophotrochozoa</taxon>
        <taxon>Mollusca</taxon>
        <taxon>Bivalvia</taxon>
        <taxon>Autobranchia</taxon>
        <taxon>Heteroconchia</taxon>
        <taxon>Euheterodonta</taxon>
        <taxon>Imparidentia</taxon>
        <taxon>Neoheterodontei</taxon>
        <taxon>Myida</taxon>
        <taxon>Myoidea</taxon>
        <taxon>Myidae</taxon>
        <taxon>Mya</taxon>
    </lineage>
</organism>
<dbReference type="Proteomes" id="UP001164746">
    <property type="component" value="Chromosome 5"/>
</dbReference>
<keyword evidence="2" id="KW-1185">Reference proteome</keyword>
<dbReference type="EMBL" id="CP111016">
    <property type="protein sequence ID" value="WAR04444.1"/>
    <property type="molecule type" value="Genomic_DNA"/>
</dbReference>
<reference evidence="1" key="1">
    <citation type="submission" date="2022-11" db="EMBL/GenBank/DDBJ databases">
        <title>Centuries of genome instability and evolution in soft-shell clam transmissible cancer (bioRxiv).</title>
        <authorList>
            <person name="Hart S.F.M."/>
            <person name="Yonemitsu M.A."/>
            <person name="Giersch R.M."/>
            <person name="Beal B.F."/>
            <person name="Arriagada G."/>
            <person name="Davis B.W."/>
            <person name="Ostrander E.A."/>
            <person name="Goff S.P."/>
            <person name="Metzger M.J."/>
        </authorList>
    </citation>
    <scope>NUCLEOTIDE SEQUENCE</scope>
    <source>
        <strain evidence="1">MELC-2E11</strain>
        <tissue evidence="1">Siphon/mantle</tissue>
    </source>
</reference>
<evidence type="ECO:0000313" key="1">
    <source>
        <dbReference type="EMBL" id="WAR04444.1"/>
    </source>
</evidence>
<accession>A0ABY7E7P9</accession>
<evidence type="ECO:0000313" key="2">
    <source>
        <dbReference type="Proteomes" id="UP001164746"/>
    </source>
</evidence>
<gene>
    <name evidence="1" type="ORF">MAR_019813</name>
</gene>
<feature type="non-terminal residue" evidence="1">
    <location>
        <position position="1"/>
    </location>
</feature>
<proteinExistence type="predicted"/>